<dbReference type="Proteomes" id="UP000637695">
    <property type="component" value="Unassembled WGS sequence"/>
</dbReference>
<dbReference type="GO" id="GO:0006281">
    <property type="term" value="P:DNA repair"/>
    <property type="evidence" value="ECO:0007669"/>
    <property type="project" value="InterPro"/>
</dbReference>
<sequence length="421" mass="48051">MSEWSEWIVGHIDMQSFYASVEIAADPRWAERRQLEDDLTDPPLAVTGDPKRRSGIVLAASPTAKRAGVDTAMRLGEALQACPRLVTVRPRMQLYLDISVRVHDMVRMAFPLYEPFSVDECFFAFPWPSDLFPDPVAAARRLREQIWDQFRIRCRIGLAPNKWCAKMANKRAKKTPGGVVWWPRERVLAELHPLPVEEMWGLRRRAEVLKAQFGCRTIGDVARIPVGRLRDAFGVWGEVIHRWAHGMDPSGMHPGTMRVPHQGFSNRTTLPRDYVERADICVVVLELLDEVCERARQAGQAGRRIGLGLTYEGLTGGFYRAKTLPWPTNRPEELYPTLLALLDRHWDGRGVRAVSVSLDMLTWENSLQLSLFADVPRRTRYWRTVDEIRARFGETAVMRASSLLPAGQIRERARKIGGHWA</sequence>
<dbReference type="InterPro" id="IPR043502">
    <property type="entry name" value="DNA/RNA_pol_sf"/>
</dbReference>
<protein>
    <submittedName>
        <fullName evidence="3">DNA polymerase IV 2</fullName>
    </submittedName>
</protein>
<dbReference type="Pfam" id="PF00817">
    <property type="entry name" value="IMS"/>
    <property type="match status" value="1"/>
</dbReference>
<evidence type="ECO:0000313" key="3">
    <source>
        <dbReference type="EMBL" id="GGI98220.1"/>
    </source>
</evidence>
<organism evidence="3 4">
    <name type="scientific">Alicyclobacillus cellulosilyticus</name>
    <dbReference type="NCBI Taxonomy" id="1003997"/>
    <lineage>
        <taxon>Bacteria</taxon>
        <taxon>Bacillati</taxon>
        <taxon>Bacillota</taxon>
        <taxon>Bacilli</taxon>
        <taxon>Bacillales</taxon>
        <taxon>Alicyclobacillaceae</taxon>
        <taxon>Alicyclobacillus</taxon>
    </lineage>
</organism>
<gene>
    <name evidence="3" type="primary">dinB2</name>
    <name evidence="3" type="ORF">GCM10010885_04750</name>
</gene>
<dbReference type="AlphaFoldDB" id="A0A917K2D7"/>
<dbReference type="PROSITE" id="PS50173">
    <property type="entry name" value="UMUC"/>
    <property type="match status" value="1"/>
</dbReference>
<dbReference type="InterPro" id="IPR022880">
    <property type="entry name" value="DNApol_IV"/>
</dbReference>
<dbReference type="InterPro" id="IPR036775">
    <property type="entry name" value="DNA_pol_Y-fam_lit_finger_sf"/>
</dbReference>
<evidence type="ECO:0000256" key="1">
    <source>
        <dbReference type="ARBA" id="ARBA00010945"/>
    </source>
</evidence>
<dbReference type="RefSeq" id="WP_188880926.1">
    <property type="nucleotide sequence ID" value="NZ_BMOY01000004.1"/>
</dbReference>
<dbReference type="GO" id="GO:0005829">
    <property type="term" value="C:cytosol"/>
    <property type="evidence" value="ECO:0007669"/>
    <property type="project" value="TreeGrafter"/>
</dbReference>
<dbReference type="InterPro" id="IPR001126">
    <property type="entry name" value="UmuC"/>
</dbReference>
<comment type="similarity">
    <text evidence="1">Belongs to the DNA polymerase type-Y family.</text>
</comment>
<dbReference type="EMBL" id="BMOY01000004">
    <property type="protein sequence ID" value="GGI98220.1"/>
    <property type="molecule type" value="Genomic_DNA"/>
</dbReference>
<dbReference type="Pfam" id="PF11799">
    <property type="entry name" value="IMS_C"/>
    <property type="match status" value="1"/>
</dbReference>
<comment type="caution">
    <text evidence="3">The sequence shown here is derived from an EMBL/GenBank/DDBJ whole genome shotgun (WGS) entry which is preliminary data.</text>
</comment>
<dbReference type="Gene3D" id="3.40.1170.60">
    <property type="match status" value="1"/>
</dbReference>
<accession>A0A917K2D7</accession>
<reference evidence="3" key="2">
    <citation type="submission" date="2020-09" db="EMBL/GenBank/DDBJ databases">
        <authorList>
            <person name="Sun Q."/>
            <person name="Ohkuma M."/>
        </authorList>
    </citation>
    <scope>NUCLEOTIDE SEQUENCE</scope>
    <source>
        <strain evidence="3">JCM 18487</strain>
    </source>
</reference>
<dbReference type="InterPro" id="IPR050116">
    <property type="entry name" value="DNA_polymerase-Y"/>
</dbReference>
<keyword evidence="4" id="KW-1185">Reference proteome</keyword>
<dbReference type="NCBIfam" id="NF002848">
    <property type="entry name" value="PRK03103.1"/>
    <property type="match status" value="1"/>
</dbReference>
<feature type="domain" description="UmuC" evidence="2">
    <location>
        <begin position="9"/>
        <end position="203"/>
    </location>
</feature>
<dbReference type="GO" id="GO:0003684">
    <property type="term" value="F:damaged DNA binding"/>
    <property type="evidence" value="ECO:0007669"/>
    <property type="project" value="InterPro"/>
</dbReference>
<evidence type="ECO:0000313" key="4">
    <source>
        <dbReference type="Proteomes" id="UP000637695"/>
    </source>
</evidence>
<dbReference type="GO" id="GO:0009432">
    <property type="term" value="P:SOS response"/>
    <property type="evidence" value="ECO:0007669"/>
    <property type="project" value="TreeGrafter"/>
</dbReference>
<dbReference type="PANTHER" id="PTHR11076:SF35">
    <property type="entry name" value="DNA REPAIR PROTEIN HOMOLOG YOBH"/>
    <property type="match status" value="1"/>
</dbReference>
<dbReference type="InterPro" id="IPR043128">
    <property type="entry name" value="Rev_trsase/Diguanyl_cyclase"/>
</dbReference>
<name>A0A917K2D7_9BACL</name>
<dbReference type="Gene3D" id="1.10.150.20">
    <property type="entry name" value="5' to 3' exonuclease, C-terminal subdomain"/>
    <property type="match status" value="1"/>
</dbReference>
<dbReference type="CDD" id="cd03586">
    <property type="entry name" value="PolY_Pol_IV_kappa"/>
    <property type="match status" value="1"/>
</dbReference>
<proteinExistence type="inferred from homology"/>
<dbReference type="GO" id="GO:0042276">
    <property type="term" value="P:error-prone translesion synthesis"/>
    <property type="evidence" value="ECO:0007669"/>
    <property type="project" value="TreeGrafter"/>
</dbReference>
<dbReference type="SUPFAM" id="SSF100879">
    <property type="entry name" value="Lesion bypass DNA polymerase (Y-family), little finger domain"/>
    <property type="match status" value="1"/>
</dbReference>
<reference evidence="3" key="1">
    <citation type="journal article" date="2014" name="Int. J. Syst. Evol. Microbiol.">
        <title>Complete genome sequence of Corynebacterium casei LMG S-19264T (=DSM 44701T), isolated from a smear-ripened cheese.</title>
        <authorList>
            <consortium name="US DOE Joint Genome Institute (JGI-PGF)"/>
            <person name="Walter F."/>
            <person name="Albersmeier A."/>
            <person name="Kalinowski J."/>
            <person name="Ruckert C."/>
        </authorList>
    </citation>
    <scope>NUCLEOTIDE SEQUENCE</scope>
    <source>
        <strain evidence="3">JCM 18487</strain>
    </source>
</reference>
<evidence type="ECO:0000259" key="2">
    <source>
        <dbReference type="PROSITE" id="PS50173"/>
    </source>
</evidence>
<dbReference type="PANTHER" id="PTHR11076">
    <property type="entry name" value="DNA REPAIR POLYMERASE UMUC / TRANSFERASE FAMILY MEMBER"/>
    <property type="match status" value="1"/>
</dbReference>
<dbReference type="SUPFAM" id="SSF56672">
    <property type="entry name" value="DNA/RNA polymerases"/>
    <property type="match status" value="1"/>
</dbReference>
<dbReference type="InterPro" id="IPR017961">
    <property type="entry name" value="DNA_pol_Y-fam_little_finger"/>
</dbReference>
<dbReference type="Gene3D" id="3.30.1490.100">
    <property type="entry name" value="DNA polymerase, Y-family, little finger domain"/>
    <property type="match status" value="1"/>
</dbReference>
<dbReference type="GO" id="GO:0003887">
    <property type="term" value="F:DNA-directed DNA polymerase activity"/>
    <property type="evidence" value="ECO:0007669"/>
    <property type="project" value="InterPro"/>
</dbReference>
<dbReference type="Gene3D" id="3.30.70.270">
    <property type="match status" value="1"/>
</dbReference>